<evidence type="ECO:0000259" key="9">
    <source>
        <dbReference type="Pfam" id="PF00883"/>
    </source>
</evidence>
<protein>
    <recommendedName>
        <fullName evidence="8">Probable cytosol aminopeptidase</fullName>
        <ecNumber evidence="8">3.4.11.1</ecNumber>
    </recommendedName>
    <alternativeName>
        <fullName evidence="8">Leucine aminopeptidase</fullName>
        <shortName evidence="8">LAP</shortName>
        <ecNumber evidence="8">3.4.11.10</ecNumber>
    </alternativeName>
    <alternativeName>
        <fullName evidence="8">Leucyl aminopeptidase</fullName>
    </alternativeName>
</protein>
<evidence type="ECO:0000256" key="4">
    <source>
        <dbReference type="ARBA" id="ARBA00022438"/>
    </source>
</evidence>
<evidence type="ECO:0000256" key="5">
    <source>
        <dbReference type="ARBA" id="ARBA00022670"/>
    </source>
</evidence>
<evidence type="ECO:0000256" key="3">
    <source>
        <dbReference type="ARBA" id="ARBA00009528"/>
    </source>
</evidence>
<comment type="similarity">
    <text evidence="3 8">Belongs to the peptidase M17 family.</text>
</comment>
<dbReference type="InterPro" id="IPR023042">
    <property type="entry name" value="Peptidase_M17_leu_NH2_pept"/>
</dbReference>
<dbReference type="SUPFAM" id="SSF53187">
    <property type="entry name" value="Zn-dependent exopeptidases"/>
    <property type="match status" value="1"/>
</dbReference>
<evidence type="ECO:0000256" key="2">
    <source>
        <dbReference type="ARBA" id="ARBA00000967"/>
    </source>
</evidence>
<evidence type="ECO:0000256" key="8">
    <source>
        <dbReference type="HAMAP-Rule" id="MF_00181"/>
    </source>
</evidence>
<dbReference type="GO" id="GO:0005737">
    <property type="term" value="C:cytoplasm"/>
    <property type="evidence" value="ECO:0007669"/>
    <property type="project" value="UniProtKB-SubCell"/>
</dbReference>
<dbReference type="Gene3D" id="3.40.220.10">
    <property type="entry name" value="Leucine Aminopeptidase, subunit E, domain 1"/>
    <property type="match status" value="1"/>
</dbReference>
<feature type="binding site" evidence="8">
    <location>
        <position position="360"/>
    </location>
    <ligand>
        <name>Mn(2+)</name>
        <dbReference type="ChEBI" id="CHEBI:29035"/>
        <label>1</label>
    </ligand>
</feature>
<keyword evidence="4 8" id="KW-0031">Aminopeptidase</keyword>
<feature type="domain" description="Peptidase M17 leucyl aminopeptidase N-terminal" evidence="10">
    <location>
        <begin position="24"/>
        <end position="143"/>
    </location>
</feature>
<evidence type="ECO:0000256" key="7">
    <source>
        <dbReference type="ARBA" id="ARBA00049972"/>
    </source>
</evidence>
<feature type="binding site" evidence="8">
    <location>
        <position position="281"/>
    </location>
    <ligand>
        <name>Mn(2+)</name>
        <dbReference type="ChEBI" id="CHEBI:29035"/>
        <label>1</label>
    </ligand>
</feature>
<dbReference type="EMBL" id="CP157483">
    <property type="protein sequence ID" value="XBO42959.1"/>
    <property type="molecule type" value="Genomic_DNA"/>
</dbReference>
<evidence type="ECO:0000256" key="6">
    <source>
        <dbReference type="ARBA" id="ARBA00022801"/>
    </source>
</evidence>
<comment type="function">
    <text evidence="7 8">Presumably involved in the processing and regular turnover of intracellular proteins. Catalyzes the removal of unsubstituted N-terminal amino acids from various peptides.</text>
</comment>
<dbReference type="InterPro" id="IPR011356">
    <property type="entry name" value="Leucine_aapep/pepB"/>
</dbReference>
<keyword evidence="8" id="KW-0479">Metal-binding</keyword>
<dbReference type="EC" id="3.4.11.1" evidence="8"/>
<dbReference type="GO" id="GO:0030145">
    <property type="term" value="F:manganese ion binding"/>
    <property type="evidence" value="ECO:0007669"/>
    <property type="project" value="UniProtKB-UniRule"/>
</dbReference>
<feature type="domain" description="Cytosol aminopeptidase" evidence="9">
    <location>
        <begin position="194"/>
        <end position="501"/>
    </location>
</feature>
<evidence type="ECO:0000256" key="1">
    <source>
        <dbReference type="ARBA" id="ARBA00000135"/>
    </source>
</evidence>
<dbReference type="RefSeq" id="WP_406830383.1">
    <property type="nucleotide sequence ID" value="NZ_CP157483.1"/>
</dbReference>
<reference evidence="11" key="1">
    <citation type="submission" date="2024-05" db="EMBL/GenBank/DDBJ databases">
        <authorList>
            <person name="Kim S."/>
            <person name="Heo J."/>
            <person name="Choi H."/>
            <person name="Choi Y."/>
            <person name="Kwon S.-W."/>
            <person name="Kim Y."/>
        </authorList>
    </citation>
    <scope>NUCLEOTIDE SEQUENCE</scope>
    <source>
        <strain evidence="11">KACC 23699</strain>
    </source>
</reference>
<dbReference type="InterPro" id="IPR000819">
    <property type="entry name" value="Peptidase_M17_C"/>
</dbReference>
<feature type="active site" evidence="8">
    <location>
        <position position="362"/>
    </location>
</feature>
<keyword evidence="8" id="KW-0464">Manganese</keyword>
<evidence type="ECO:0000313" key="11">
    <source>
        <dbReference type="EMBL" id="XBO42959.1"/>
    </source>
</evidence>
<dbReference type="InterPro" id="IPR008283">
    <property type="entry name" value="Peptidase_M17_N"/>
</dbReference>
<dbReference type="Gene3D" id="3.40.630.10">
    <property type="entry name" value="Zn peptidases"/>
    <property type="match status" value="1"/>
</dbReference>
<dbReference type="EC" id="3.4.11.10" evidence="8"/>
<gene>
    <name evidence="8" type="primary">pepA</name>
    <name evidence="11" type="ORF">ABEG17_15490</name>
</gene>
<evidence type="ECO:0000259" key="10">
    <source>
        <dbReference type="Pfam" id="PF02789"/>
    </source>
</evidence>
<dbReference type="GO" id="GO:0070006">
    <property type="term" value="F:metalloaminopeptidase activity"/>
    <property type="evidence" value="ECO:0007669"/>
    <property type="project" value="InterPro"/>
</dbReference>
<keyword evidence="8" id="KW-0963">Cytoplasm</keyword>
<feature type="binding site" evidence="8">
    <location>
        <position position="299"/>
    </location>
    <ligand>
        <name>Mn(2+)</name>
        <dbReference type="ChEBI" id="CHEBI:29035"/>
        <label>2</label>
    </ligand>
</feature>
<comment type="cofactor">
    <cofactor evidence="8">
        <name>Mn(2+)</name>
        <dbReference type="ChEBI" id="CHEBI:29035"/>
    </cofactor>
    <text evidence="8">Binds 2 manganese ions per subunit.</text>
</comment>
<comment type="catalytic activity">
    <reaction evidence="2 8">
        <text>Release of an N-terminal amino acid, preferentially leucine, but not glutamic or aspartic acids.</text>
        <dbReference type="EC" id="3.4.11.10"/>
    </reaction>
</comment>
<accession>A0AAU7JSC0</accession>
<name>A0AAU7JSC0_9MICO</name>
<feature type="binding site" evidence="8">
    <location>
        <position position="360"/>
    </location>
    <ligand>
        <name>Mn(2+)</name>
        <dbReference type="ChEBI" id="CHEBI:29035"/>
        <label>2</label>
    </ligand>
</feature>
<feature type="binding site" evidence="8">
    <location>
        <position position="358"/>
    </location>
    <ligand>
        <name>Mn(2+)</name>
        <dbReference type="ChEBI" id="CHEBI:29035"/>
        <label>1</label>
    </ligand>
</feature>
<feature type="binding site" evidence="8">
    <location>
        <position position="276"/>
    </location>
    <ligand>
        <name>Mn(2+)</name>
        <dbReference type="ChEBI" id="CHEBI:29035"/>
        <label>2</label>
    </ligand>
</feature>
<sequence length="510" mass="51161">MTTVSVSDRSAHDLKADAVVLGTVDDSGSAALAAGHGLPREAAAHVAAQLAALQATGKADEVLTLAAVPSVTAPRVVLTGLGSATSRTTSFDAEVLRRAAGAAVRSLKKAAKVVVALPASGVESVAAVAEGAALGAYSYAGIRGPQAGSTKGAKASPAKAAAVTAITVVTPDAKLKAVKAAAARAAVLADAKAYARDLVNTPPNKLFPQSFADSVKARNSAAKAKVTIKVLDEAALAKGGFGGIVGVGQGSVNPPRIVTLTWSPPRASHSVALVGKGITFDSGGLCIKPPASMLTMKSDMAGAAAVAATVFAAAELGLPVKVTGYLCLAENMPGGNAQRPGDVVSMRDGTTVEILDTDAEGRMVLGDGLVLAGESNPDAIVDIATLTGAQMVALGGRVAAIMANDDTFRDRVLAAADSAGEAAWPMPLPEDLRSQLESAVADLSHKGERWGGMLTAGLFLREFVDPATPWAHVDIAGPSFNEGSPYGYTPKGATGYGVATLLSLVEGYVG</sequence>
<feature type="active site" evidence="8">
    <location>
        <position position="288"/>
    </location>
</feature>
<dbReference type="AlphaFoldDB" id="A0AAU7JSC0"/>
<keyword evidence="6 8" id="KW-0378">Hydrolase</keyword>
<feature type="binding site" evidence="8">
    <location>
        <position position="281"/>
    </location>
    <ligand>
        <name>Mn(2+)</name>
        <dbReference type="ChEBI" id="CHEBI:29035"/>
        <label>2</label>
    </ligand>
</feature>
<keyword evidence="5 8" id="KW-0645">Protease</keyword>
<comment type="catalytic activity">
    <reaction evidence="1 8">
        <text>Release of an N-terminal amino acid, Xaa-|-Yaa-, in which Xaa is preferably Leu, but may be other amino acids including Pro although not Arg or Lys, and Yaa may be Pro. Amino acid amides and methyl esters are also readily hydrolyzed, but rates on arylamides are exceedingly low.</text>
        <dbReference type="EC" id="3.4.11.1"/>
    </reaction>
</comment>
<organism evidence="11">
    <name type="scientific">Pedococcus sp. KACC 23699</name>
    <dbReference type="NCBI Taxonomy" id="3149228"/>
    <lineage>
        <taxon>Bacteria</taxon>
        <taxon>Bacillati</taxon>
        <taxon>Actinomycetota</taxon>
        <taxon>Actinomycetes</taxon>
        <taxon>Micrococcales</taxon>
        <taxon>Intrasporangiaceae</taxon>
        <taxon>Pedococcus</taxon>
    </lineage>
</organism>
<dbReference type="GO" id="GO:0006508">
    <property type="term" value="P:proteolysis"/>
    <property type="evidence" value="ECO:0007669"/>
    <property type="project" value="UniProtKB-KW"/>
</dbReference>
<dbReference type="Pfam" id="PF02789">
    <property type="entry name" value="Peptidase_M17_N"/>
    <property type="match status" value="1"/>
</dbReference>
<dbReference type="NCBIfam" id="NF002073">
    <property type="entry name" value="PRK00913.1-2"/>
    <property type="match status" value="1"/>
</dbReference>
<dbReference type="Pfam" id="PF00883">
    <property type="entry name" value="Peptidase_M17"/>
    <property type="match status" value="1"/>
</dbReference>
<comment type="subcellular location">
    <subcellularLocation>
        <location evidence="8">Cytoplasm</location>
    </subcellularLocation>
</comment>
<dbReference type="PANTHER" id="PTHR11963">
    <property type="entry name" value="LEUCINE AMINOPEPTIDASE-RELATED"/>
    <property type="match status" value="1"/>
</dbReference>
<dbReference type="PRINTS" id="PR00481">
    <property type="entry name" value="LAMNOPPTDASE"/>
</dbReference>
<dbReference type="HAMAP" id="MF_00181">
    <property type="entry name" value="Cytosol_peptidase_M17"/>
    <property type="match status" value="1"/>
</dbReference>
<proteinExistence type="inferred from homology"/>
<dbReference type="InterPro" id="IPR043472">
    <property type="entry name" value="Macro_dom-like"/>
</dbReference>
<dbReference type="CDD" id="cd00433">
    <property type="entry name" value="Peptidase_M17"/>
    <property type="match status" value="1"/>
</dbReference>
<dbReference type="PANTHER" id="PTHR11963:SF23">
    <property type="entry name" value="CYTOSOL AMINOPEPTIDASE"/>
    <property type="match status" value="1"/>
</dbReference>
<dbReference type="SUPFAM" id="SSF52949">
    <property type="entry name" value="Macro domain-like"/>
    <property type="match status" value="1"/>
</dbReference>